<comment type="subcellular location">
    <subcellularLocation>
        <location evidence="3">Cytoplasm</location>
    </subcellularLocation>
    <subcellularLocation>
        <location evidence="1">Mitochondrion inner membrane</location>
    </subcellularLocation>
    <subcellularLocation>
        <location evidence="2">Mitochondrion matrix</location>
    </subcellularLocation>
</comment>
<keyword evidence="11" id="KW-0999">Mitochondrion inner membrane</keyword>
<evidence type="ECO:0000256" key="10">
    <source>
        <dbReference type="ARBA" id="ARBA00022741"/>
    </source>
</evidence>
<dbReference type="GO" id="GO:0005829">
    <property type="term" value="C:cytosol"/>
    <property type="evidence" value="ECO:0007669"/>
    <property type="project" value="TreeGrafter"/>
</dbReference>
<gene>
    <name evidence="21" type="primary">MET7_1</name>
    <name evidence="21" type="ORF">PGT21_001088</name>
</gene>
<dbReference type="PROSITE" id="PS01012">
    <property type="entry name" value="FOLYLPOLYGLU_SYNT_2"/>
    <property type="match status" value="1"/>
</dbReference>
<dbReference type="AlphaFoldDB" id="A0A5B0QHQ6"/>
<dbReference type="PIRSF" id="PIRSF038895">
    <property type="entry name" value="FPGS"/>
    <property type="match status" value="1"/>
</dbReference>
<comment type="function">
    <text evidence="17">Catalyzes conversion of folates to polyglutamate derivatives allowing concentration of folate compounds in the cell and the intracellular retention of these cofactors, which are important substrates for most of the folate-dependent enzymes that are involved in one-carbon transfer reactions involved in purine, pyrimidine and amino acid synthesis.</text>
</comment>
<evidence type="ECO:0000256" key="12">
    <source>
        <dbReference type="ARBA" id="ARBA00022840"/>
    </source>
</evidence>
<keyword evidence="14" id="KW-0496">Mitochondrion</keyword>
<keyword evidence="9 19" id="KW-0479">Metal-binding</keyword>
<dbReference type="Gene3D" id="3.90.190.20">
    <property type="entry name" value="Mur ligase, C-terminal domain"/>
    <property type="match status" value="1"/>
</dbReference>
<comment type="caution">
    <text evidence="21">The sequence shown here is derived from an EMBL/GenBank/DDBJ whole genome shotgun (WGS) entry which is preliminary data.</text>
</comment>
<dbReference type="FunFam" id="3.40.1190.10:FF:000016">
    <property type="entry name" value="Folylpolyglutamate synthase"/>
    <property type="match status" value="1"/>
</dbReference>
<comment type="cofactor">
    <cofactor evidence="17">
        <name>a monovalent cation</name>
        <dbReference type="ChEBI" id="CHEBI:60242"/>
    </cofactor>
    <text evidence="17">A monovalent cation.</text>
</comment>
<dbReference type="InterPro" id="IPR023600">
    <property type="entry name" value="Folylpolyglutamate_synth_euk"/>
</dbReference>
<comment type="pathway">
    <text evidence="4 17">Cofactor biosynthesis; tetrahydrofolylpolyglutamate biosynthesis.</text>
</comment>
<proteinExistence type="inferred from homology"/>
<dbReference type="GO" id="GO:0004326">
    <property type="term" value="F:tetrahydrofolylpolyglutamate synthase activity"/>
    <property type="evidence" value="ECO:0007669"/>
    <property type="project" value="UniProtKB-EC"/>
</dbReference>
<feature type="binding site" evidence="18">
    <location>
        <position position="448"/>
    </location>
    <ligand>
        <name>ATP</name>
        <dbReference type="ChEBI" id="CHEBI:30616"/>
    </ligand>
</feature>
<evidence type="ECO:0000256" key="2">
    <source>
        <dbReference type="ARBA" id="ARBA00004305"/>
    </source>
</evidence>
<dbReference type="SUPFAM" id="SSF53244">
    <property type="entry name" value="MurD-like peptide ligases, peptide-binding domain"/>
    <property type="match status" value="1"/>
</dbReference>
<evidence type="ECO:0000256" key="7">
    <source>
        <dbReference type="ARBA" id="ARBA00022563"/>
    </source>
</evidence>
<dbReference type="InterPro" id="IPR001645">
    <property type="entry name" value="Folylpolyglutamate_synth"/>
</dbReference>
<evidence type="ECO:0000256" key="4">
    <source>
        <dbReference type="ARBA" id="ARBA00005150"/>
    </source>
</evidence>
<dbReference type="PANTHER" id="PTHR11136:SF5">
    <property type="entry name" value="FOLYLPOLYGLUTAMATE SYNTHASE, MITOCHONDRIAL"/>
    <property type="match status" value="1"/>
</dbReference>
<comment type="similarity">
    <text evidence="5 17">Belongs to the folylpolyglutamate synthase family.</text>
</comment>
<dbReference type="InterPro" id="IPR036565">
    <property type="entry name" value="Mur-like_cat_sf"/>
</dbReference>
<dbReference type="InterPro" id="IPR036615">
    <property type="entry name" value="Mur_ligase_C_dom_sf"/>
</dbReference>
<evidence type="ECO:0000256" key="15">
    <source>
        <dbReference type="ARBA" id="ARBA00023136"/>
    </source>
</evidence>
<feature type="binding site" evidence="18">
    <location>
        <position position="431"/>
    </location>
    <ligand>
        <name>ATP</name>
        <dbReference type="ChEBI" id="CHEBI:30616"/>
    </ligand>
</feature>
<evidence type="ECO:0000256" key="9">
    <source>
        <dbReference type="ARBA" id="ARBA00022723"/>
    </source>
</evidence>
<comment type="catalytic activity">
    <reaction evidence="16 17">
        <text>(6S)-5,6,7,8-tetrahydrofolyl-(gamma-L-Glu)(n) + L-glutamate + ATP = (6S)-5,6,7,8-tetrahydrofolyl-(gamma-L-Glu)(n+1) + ADP + phosphate + H(+)</text>
        <dbReference type="Rhea" id="RHEA:10580"/>
        <dbReference type="Rhea" id="RHEA-COMP:14738"/>
        <dbReference type="Rhea" id="RHEA-COMP:14740"/>
        <dbReference type="ChEBI" id="CHEBI:15378"/>
        <dbReference type="ChEBI" id="CHEBI:29985"/>
        <dbReference type="ChEBI" id="CHEBI:30616"/>
        <dbReference type="ChEBI" id="CHEBI:43474"/>
        <dbReference type="ChEBI" id="CHEBI:141005"/>
        <dbReference type="ChEBI" id="CHEBI:456216"/>
        <dbReference type="EC" id="6.3.2.17"/>
    </reaction>
</comment>
<feature type="binding site" evidence="19">
    <location>
        <position position="268"/>
    </location>
    <ligand>
        <name>Mg(2+)</name>
        <dbReference type="ChEBI" id="CHEBI:18420"/>
        <label>1</label>
    </ligand>
</feature>
<feature type="binding site" evidence="19">
    <location>
        <position position="240"/>
    </location>
    <ligand>
        <name>Mg(2+)</name>
        <dbReference type="ChEBI" id="CHEBI:18420"/>
        <label>1</label>
    </ligand>
</feature>
<evidence type="ECO:0000256" key="13">
    <source>
        <dbReference type="ARBA" id="ARBA00022842"/>
    </source>
</evidence>
<dbReference type="GO" id="GO:0046872">
    <property type="term" value="F:metal ion binding"/>
    <property type="evidence" value="ECO:0007669"/>
    <property type="project" value="UniProtKB-KW"/>
</dbReference>
<evidence type="ECO:0000256" key="16">
    <source>
        <dbReference type="ARBA" id="ARBA00047493"/>
    </source>
</evidence>
<feature type="region of interest" description="Disordered" evidence="20">
    <location>
        <begin position="371"/>
        <end position="405"/>
    </location>
</feature>
<evidence type="ECO:0000256" key="3">
    <source>
        <dbReference type="ARBA" id="ARBA00004496"/>
    </source>
</evidence>
<dbReference type="PANTHER" id="PTHR11136">
    <property type="entry name" value="FOLYLPOLYGLUTAMATE SYNTHASE-RELATED"/>
    <property type="match status" value="1"/>
</dbReference>
<name>A0A5B0QHQ6_PUCGR</name>
<keyword evidence="8 17" id="KW-0436">Ligase</keyword>
<evidence type="ECO:0000256" key="1">
    <source>
        <dbReference type="ARBA" id="ARBA00004273"/>
    </source>
</evidence>
<evidence type="ECO:0000256" key="6">
    <source>
        <dbReference type="ARBA" id="ARBA00022490"/>
    </source>
</evidence>
<dbReference type="InterPro" id="IPR018109">
    <property type="entry name" value="Folylpolyglutamate_synth_CS"/>
</dbReference>
<accession>A0A5B0QHQ6</accession>
<dbReference type="EC" id="6.3.2.17" evidence="17"/>
<dbReference type="SUPFAM" id="SSF53623">
    <property type="entry name" value="MurD-like peptide ligases, catalytic domain"/>
    <property type="match status" value="1"/>
</dbReference>
<keyword evidence="13 19" id="KW-0460">Magnesium</keyword>
<dbReference type="Gene3D" id="3.40.1190.10">
    <property type="entry name" value="Mur-like, catalytic domain"/>
    <property type="match status" value="1"/>
</dbReference>
<dbReference type="NCBIfam" id="TIGR01499">
    <property type="entry name" value="folC"/>
    <property type="match status" value="1"/>
</dbReference>
<dbReference type="EMBL" id="VSWC01000015">
    <property type="protein sequence ID" value="KAA1112533.1"/>
    <property type="molecule type" value="Genomic_DNA"/>
</dbReference>
<protein>
    <recommendedName>
        <fullName evidence="17">Folylpolyglutamate synthase</fullName>
        <ecNumber evidence="17">6.3.2.17</ecNumber>
    </recommendedName>
    <alternativeName>
        <fullName evidence="17">Folylpoly-gamma-glutamate synthetase</fullName>
    </alternativeName>
    <alternativeName>
        <fullName evidence="17">Tetrahydrofolylpolyglutamate synthase</fullName>
    </alternativeName>
</protein>
<feature type="compositionally biased region" description="Pro residues" evidence="20">
    <location>
        <begin position="383"/>
        <end position="394"/>
    </location>
</feature>
<reference evidence="21 22" key="1">
    <citation type="submission" date="2019-05" db="EMBL/GenBank/DDBJ databases">
        <title>Emergence of the Ug99 lineage of the wheat stem rust pathogen through somatic hybridization.</title>
        <authorList>
            <person name="Li F."/>
            <person name="Upadhyaya N.M."/>
            <person name="Sperschneider J."/>
            <person name="Matny O."/>
            <person name="Nguyen-Phuc H."/>
            <person name="Mago R."/>
            <person name="Raley C."/>
            <person name="Miller M.E."/>
            <person name="Silverstein K.A.T."/>
            <person name="Henningsen E."/>
            <person name="Hirsch C.D."/>
            <person name="Visser B."/>
            <person name="Pretorius Z.A."/>
            <person name="Steffenson B.J."/>
            <person name="Schwessinger B."/>
            <person name="Dodds P.N."/>
            <person name="Figueroa M."/>
        </authorList>
    </citation>
    <scope>NUCLEOTIDE SEQUENCE [LARGE SCALE GENOMIC DNA]</scope>
    <source>
        <strain evidence="21">21-0</strain>
    </source>
</reference>
<organism evidence="21 22">
    <name type="scientific">Puccinia graminis f. sp. tritici</name>
    <dbReference type="NCBI Taxonomy" id="56615"/>
    <lineage>
        <taxon>Eukaryota</taxon>
        <taxon>Fungi</taxon>
        <taxon>Dikarya</taxon>
        <taxon>Basidiomycota</taxon>
        <taxon>Pucciniomycotina</taxon>
        <taxon>Pucciniomycetes</taxon>
        <taxon>Pucciniales</taxon>
        <taxon>Pucciniaceae</taxon>
        <taxon>Puccinia</taxon>
    </lineage>
</organism>
<dbReference type="FunFam" id="3.90.190.20:FF:000017">
    <property type="entry name" value="Folylpolyglutamate synthase"/>
    <property type="match status" value="1"/>
</dbReference>
<dbReference type="GO" id="GO:0005743">
    <property type="term" value="C:mitochondrial inner membrane"/>
    <property type="evidence" value="ECO:0007669"/>
    <property type="project" value="UniProtKB-SubCell"/>
</dbReference>
<evidence type="ECO:0000256" key="19">
    <source>
        <dbReference type="PIRSR" id="PIRSR038895-2"/>
    </source>
</evidence>
<keyword evidence="10 18" id="KW-0547">Nucleotide-binding</keyword>
<dbReference type="Proteomes" id="UP000324748">
    <property type="component" value="Unassembled WGS sequence"/>
</dbReference>
<evidence type="ECO:0000256" key="20">
    <source>
        <dbReference type="SAM" id="MobiDB-lite"/>
    </source>
</evidence>
<dbReference type="OrthoDB" id="5212574at2759"/>
<evidence type="ECO:0000256" key="17">
    <source>
        <dbReference type="PIRNR" id="PIRNR038895"/>
    </source>
</evidence>
<evidence type="ECO:0000313" key="21">
    <source>
        <dbReference type="EMBL" id="KAA1112533.1"/>
    </source>
</evidence>
<evidence type="ECO:0000313" key="22">
    <source>
        <dbReference type="Proteomes" id="UP000324748"/>
    </source>
</evidence>
<evidence type="ECO:0000256" key="5">
    <source>
        <dbReference type="ARBA" id="ARBA00008276"/>
    </source>
</evidence>
<feature type="binding site" evidence="19">
    <location>
        <position position="166"/>
    </location>
    <ligand>
        <name>Mg(2+)</name>
        <dbReference type="ChEBI" id="CHEBI:18420"/>
        <label>1</label>
    </ligand>
</feature>
<evidence type="ECO:0000256" key="11">
    <source>
        <dbReference type="ARBA" id="ARBA00022792"/>
    </source>
</evidence>
<keyword evidence="7 17" id="KW-0554">One-carbon metabolism</keyword>
<dbReference type="UniPathway" id="UPA00850"/>
<evidence type="ECO:0000256" key="18">
    <source>
        <dbReference type="PIRSR" id="PIRSR038895-1"/>
    </source>
</evidence>
<dbReference type="GO" id="GO:0005524">
    <property type="term" value="F:ATP binding"/>
    <property type="evidence" value="ECO:0007669"/>
    <property type="project" value="UniProtKB-KW"/>
</dbReference>
<keyword evidence="22" id="KW-1185">Reference proteome</keyword>
<dbReference type="GO" id="GO:0005759">
    <property type="term" value="C:mitochondrial matrix"/>
    <property type="evidence" value="ECO:0007669"/>
    <property type="project" value="UniProtKB-SubCell"/>
</dbReference>
<keyword evidence="6" id="KW-0963">Cytoplasm</keyword>
<evidence type="ECO:0000256" key="8">
    <source>
        <dbReference type="ARBA" id="ARBA00022598"/>
    </source>
</evidence>
<evidence type="ECO:0000256" key="14">
    <source>
        <dbReference type="ARBA" id="ARBA00023128"/>
    </source>
</evidence>
<sequence>MGWIEGVYIFQQRETQVSPPSDPDKLCSSSSPSDISSFHWAHSAGLMLIPSRSSTRLLTSRLFIYRRRMFSEYRSRGYEEAIVALNSLQSNASVLAAIQAAGPQPSERVFGQTNYYLRRLGYEPKDLNILNAIHISGTKGKGSTAAFCSSLLNTINPSAKVGLFTSPHLVAVRERIRINGKPISEEMFSKYFWELWERFEDGNGEPVRPDLPIRPAYFRYLTYMAYHAFIAERVDATVFEVGVGGLLDPTNLIPSPIVTGVSSLGIDHVNVLGHSIAEIAGHKGGIFKPGVPALTVQQQYPETINVLRARALELKSSSFTIIPRRPDLDQLKIGLAGSHQKHNASFAIALVNTFLGSPRLPHSYFKHASPIRDTTASDTPSDLLPPLPSDPSPTLPESVDSRQPELPKDLVQPELSGLFKAGITNTRWPGRCQTIVDPVRSGVTWFLDGAHTVDSLELCGQWWNQQLESSSSSSSTHPTSNQPRRILIFNCTFGRKARDLLEGLVKPLSQNLYGGFFDQVIITSNTTYSDGKFKSDLRSVAQDTLSDPDQRIQQEIAEAWTSMSNSTKNVMVVNSIEQAVDEVARQNLLSGSTSVLVTGSLHLIGGLLDVLGFEDAL</sequence>
<keyword evidence="12 18" id="KW-0067">ATP-binding</keyword>
<dbReference type="GO" id="GO:0006730">
    <property type="term" value="P:one-carbon metabolic process"/>
    <property type="evidence" value="ECO:0007669"/>
    <property type="project" value="UniProtKB-KW"/>
</dbReference>
<keyword evidence="15" id="KW-0472">Membrane</keyword>